<keyword evidence="4" id="KW-1185">Reference proteome</keyword>
<organism evidence="3 4">
    <name type="scientific">Psychroserpens luteus</name>
    <dbReference type="NCBI Taxonomy" id="1434066"/>
    <lineage>
        <taxon>Bacteria</taxon>
        <taxon>Pseudomonadati</taxon>
        <taxon>Bacteroidota</taxon>
        <taxon>Flavobacteriia</taxon>
        <taxon>Flavobacteriales</taxon>
        <taxon>Flavobacteriaceae</taxon>
        <taxon>Psychroserpens</taxon>
    </lineage>
</organism>
<evidence type="ECO:0000259" key="2">
    <source>
        <dbReference type="Pfam" id="PF18962"/>
    </source>
</evidence>
<dbReference type="Proteomes" id="UP001597548">
    <property type="component" value="Unassembled WGS sequence"/>
</dbReference>
<dbReference type="EMBL" id="JBHUOS010000001">
    <property type="protein sequence ID" value="MFD2914320.1"/>
    <property type="molecule type" value="Genomic_DNA"/>
</dbReference>
<evidence type="ECO:0000256" key="1">
    <source>
        <dbReference type="ARBA" id="ARBA00022729"/>
    </source>
</evidence>
<accession>A0ABW5ZPF3</accession>
<evidence type="ECO:0000313" key="3">
    <source>
        <dbReference type="EMBL" id="MFD2914320.1"/>
    </source>
</evidence>
<keyword evidence="1" id="KW-0732">Signal</keyword>
<comment type="caution">
    <text evidence="3">The sequence shown here is derived from an EMBL/GenBank/DDBJ whole genome shotgun (WGS) entry which is preliminary data.</text>
</comment>
<gene>
    <name evidence="3" type="ORF">ACFS29_01610</name>
</gene>
<dbReference type="Pfam" id="PF18962">
    <property type="entry name" value="Por_Secre_tail"/>
    <property type="match status" value="1"/>
</dbReference>
<sequence length="354" mass="39255">MLKKTSKIIVLFLTVVSTAQEVEVVDGLLNPLNLAVHNDDLYICDHSGNNIGQGTISKINLTEENPVVVDLVTGLIYPRAIGLYGNDLYFSNGTISKFDITETNPVVEDIMYVSSTYALIEIDDFLYIAGDNSISKIDLTSSNPSLINVVSLPARPLAFAYRDGLLYFGYGTKVAKIDPTQTNPVPEMVMENLESNIYSLIFYEDKLLIGMSLISKISMVDFSQDPLVLEDFMNTEIGRPTAFAIHNDDLYVAGGIGNNIFKIEDLSMLLSVDEVQPFIALSIYPNPSSENIKILGINRKYTFEILDLNGQLVLKGQRDEAIQNINIDNLSSGLYHIKISDNTSKAHVLKFIKH</sequence>
<evidence type="ECO:0000313" key="4">
    <source>
        <dbReference type="Proteomes" id="UP001597548"/>
    </source>
</evidence>
<reference evidence="4" key="1">
    <citation type="journal article" date="2019" name="Int. J. Syst. Evol. Microbiol.">
        <title>The Global Catalogue of Microorganisms (GCM) 10K type strain sequencing project: providing services to taxonomists for standard genome sequencing and annotation.</title>
        <authorList>
            <consortium name="The Broad Institute Genomics Platform"/>
            <consortium name="The Broad Institute Genome Sequencing Center for Infectious Disease"/>
            <person name="Wu L."/>
            <person name="Ma J."/>
        </authorList>
    </citation>
    <scope>NUCLEOTIDE SEQUENCE [LARGE SCALE GENOMIC DNA]</scope>
    <source>
        <strain evidence="4">KCTC 32514</strain>
    </source>
</reference>
<dbReference type="NCBIfam" id="TIGR04183">
    <property type="entry name" value="Por_Secre_tail"/>
    <property type="match status" value="1"/>
</dbReference>
<protein>
    <submittedName>
        <fullName evidence="3">T9SS type A sorting domain-containing protein</fullName>
    </submittedName>
</protein>
<dbReference type="SUPFAM" id="SSF63825">
    <property type="entry name" value="YWTD domain"/>
    <property type="match status" value="1"/>
</dbReference>
<proteinExistence type="predicted"/>
<name>A0ABW5ZPF3_9FLAO</name>
<dbReference type="InterPro" id="IPR026444">
    <property type="entry name" value="Secre_tail"/>
</dbReference>
<feature type="domain" description="Secretion system C-terminal sorting" evidence="2">
    <location>
        <begin position="283"/>
        <end position="347"/>
    </location>
</feature>
<dbReference type="RefSeq" id="WP_194509804.1">
    <property type="nucleotide sequence ID" value="NZ_JADILU010000010.1"/>
</dbReference>